<dbReference type="Proteomes" id="UP001149165">
    <property type="component" value="Unassembled WGS sequence"/>
</dbReference>
<reference evidence="3" key="1">
    <citation type="submission" date="2022-11" db="EMBL/GenBank/DDBJ databases">
        <authorList>
            <person name="Petersen C."/>
        </authorList>
    </citation>
    <scope>NUCLEOTIDE SEQUENCE</scope>
    <source>
        <strain evidence="3">IBT 30069</strain>
    </source>
</reference>
<dbReference type="OrthoDB" id="405906at2759"/>
<reference evidence="3" key="2">
    <citation type="journal article" date="2023" name="IMA Fungus">
        <title>Comparative genomic study of the Penicillium genus elucidates a diverse pangenome and 15 lateral gene transfer events.</title>
        <authorList>
            <person name="Petersen C."/>
            <person name="Sorensen T."/>
            <person name="Nielsen M.R."/>
            <person name="Sondergaard T.E."/>
            <person name="Sorensen J.L."/>
            <person name="Fitzpatrick D.A."/>
            <person name="Frisvad J.C."/>
            <person name="Nielsen K.L."/>
        </authorList>
    </citation>
    <scope>NUCLEOTIDE SEQUENCE</scope>
    <source>
        <strain evidence="3">IBT 30069</strain>
    </source>
</reference>
<keyword evidence="1" id="KW-0812">Transmembrane</keyword>
<feature type="domain" description="DUF7703" evidence="2">
    <location>
        <begin position="26"/>
        <end position="263"/>
    </location>
</feature>
<dbReference type="EMBL" id="JAPQKH010000007">
    <property type="protein sequence ID" value="KAJ5087944.1"/>
    <property type="molecule type" value="Genomic_DNA"/>
</dbReference>
<protein>
    <recommendedName>
        <fullName evidence="2">DUF7703 domain-containing protein</fullName>
    </recommendedName>
</protein>
<dbReference type="PANTHER" id="PTHR37013:SF5">
    <property type="entry name" value="INTEGRAL MEMBRANE PROTEIN"/>
    <property type="match status" value="1"/>
</dbReference>
<sequence>MTDISASLGQDPEGLVGGYEGNSTAIKITMGVLVALLLYNAIELTILIFTTFQRYHGLYFWSLMLSTTLGLYPSGIGNLLHFFDIGPLWLAFLLSNIGFYFMVPAQSLILYSRLHLVLYNQRLLRFILYAIIATTILIGPPVTTTTWGSALVESPGWNAAYTIMERLQVTWFCVQEFLISSLYIRETVKLLQMSTATSKRRKNIMYQLLAINILNAGMDVAVIVVEYVGLYYLQVLLKCTIYSIKLKLEYAVLGKLTAIVESSHLELTPSGENDLSGIFAVHNDNVCDPMPTKCHIELASYGLHKDDA</sequence>
<dbReference type="InterPro" id="IPR056120">
    <property type="entry name" value="DUF7703"/>
</dbReference>
<feature type="transmembrane region" description="Helical" evidence="1">
    <location>
        <begin position="58"/>
        <end position="76"/>
    </location>
</feature>
<dbReference type="Pfam" id="PF24802">
    <property type="entry name" value="DUF7703"/>
    <property type="match status" value="1"/>
</dbReference>
<feature type="transmembrane region" description="Helical" evidence="1">
    <location>
        <begin position="88"/>
        <end position="111"/>
    </location>
</feature>
<proteinExistence type="predicted"/>
<evidence type="ECO:0000313" key="3">
    <source>
        <dbReference type="EMBL" id="KAJ5087944.1"/>
    </source>
</evidence>
<feature type="transmembrane region" description="Helical" evidence="1">
    <location>
        <begin position="28"/>
        <end position="51"/>
    </location>
</feature>
<name>A0A9W9JZT0_9EURO</name>
<dbReference type="AlphaFoldDB" id="A0A9W9JZT0"/>
<comment type="caution">
    <text evidence="3">The sequence shown here is derived from an EMBL/GenBank/DDBJ whole genome shotgun (WGS) entry which is preliminary data.</text>
</comment>
<evidence type="ECO:0000259" key="2">
    <source>
        <dbReference type="Pfam" id="PF24802"/>
    </source>
</evidence>
<feature type="transmembrane region" description="Helical" evidence="1">
    <location>
        <begin position="123"/>
        <end position="143"/>
    </location>
</feature>
<keyword evidence="1" id="KW-1133">Transmembrane helix</keyword>
<keyword evidence="1" id="KW-0472">Membrane</keyword>
<evidence type="ECO:0000313" key="4">
    <source>
        <dbReference type="Proteomes" id="UP001149165"/>
    </source>
</evidence>
<organism evidence="3 4">
    <name type="scientific">Penicillium angulare</name>
    <dbReference type="NCBI Taxonomy" id="116970"/>
    <lineage>
        <taxon>Eukaryota</taxon>
        <taxon>Fungi</taxon>
        <taxon>Dikarya</taxon>
        <taxon>Ascomycota</taxon>
        <taxon>Pezizomycotina</taxon>
        <taxon>Eurotiomycetes</taxon>
        <taxon>Eurotiomycetidae</taxon>
        <taxon>Eurotiales</taxon>
        <taxon>Aspergillaceae</taxon>
        <taxon>Penicillium</taxon>
    </lineage>
</organism>
<accession>A0A9W9JZT0</accession>
<feature type="transmembrane region" description="Helical" evidence="1">
    <location>
        <begin position="163"/>
        <end position="184"/>
    </location>
</feature>
<dbReference type="PANTHER" id="PTHR37013">
    <property type="entry name" value="INTEGRAL MEMBRANE PROTEIN (AFU_ORTHOLOGUE AFUA_1G05950)-RELATED"/>
    <property type="match status" value="1"/>
</dbReference>
<evidence type="ECO:0000256" key="1">
    <source>
        <dbReference type="SAM" id="Phobius"/>
    </source>
</evidence>
<keyword evidence="4" id="KW-1185">Reference proteome</keyword>
<feature type="transmembrane region" description="Helical" evidence="1">
    <location>
        <begin position="205"/>
        <end position="233"/>
    </location>
</feature>
<gene>
    <name evidence="3" type="ORF">N7456_011560</name>
</gene>